<protein>
    <recommendedName>
        <fullName evidence="1">Putative membrane protein insertion efficiency factor</fullName>
    </recommendedName>
</protein>
<feature type="compositionally biased region" description="Basic and acidic residues" evidence="2">
    <location>
        <begin position="83"/>
        <end position="93"/>
    </location>
</feature>
<dbReference type="SMART" id="SM01234">
    <property type="entry name" value="Haemolytic"/>
    <property type="match status" value="1"/>
</dbReference>
<dbReference type="AlphaFoldDB" id="A0AAP4TVP3"/>
<feature type="region of interest" description="Disordered" evidence="2">
    <location>
        <begin position="60"/>
        <end position="93"/>
    </location>
</feature>
<dbReference type="InterPro" id="IPR002696">
    <property type="entry name" value="Membr_insert_effic_factor_YidD"/>
</dbReference>
<comment type="caution">
    <text evidence="3">The sequence shown here is derived from an EMBL/GenBank/DDBJ whole genome shotgun (WGS) entry which is preliminary data.</text>
</comment>
<comment type="similarity">
    <text evidence="1">Belongs to the UPF0161 family.</text>
</comment>
<gene>
    <name evidence="3" type="primary">yidD</name>
    <name evidence="3" type="ORF">Q4535_00890</name>
</gene>
<dbReference type="RefSeq" id="WP_303592539.1">
    <property type="nucleotide sequence ID" value="NZ_JAUORK010000001.1"/>
</dbReference>
<evidence type="ECO:0000313" key="4">
    <source>
        <dbReference type="Proteomes" id="UP001170481"/>
    </source>
</evidence>
<evidence type="ECO:0000256" key="2">
    <source>
        <dbReference type="SAM" id="MobiDB-lite"/>
    </source>
</evidence>
<evidence type="ECO:0000313" key="3">
    <source>
        <dbReference type="EMBL" id="MDO6670663.1"/>
    </source>
</evidence>
<dbReference type="EMBL" id="JAUORK010000001">
    <property type="protein sequence ID" value="MDO6670663.1"/>
    <property type="molecule type" value="Genomic_DNA"/>
</dbReference>
<keyword evidence="1" id="KW-0472">Membrane</keyword>
<comment type="function">
    <text evidence="1">Could be involved in insertion of integral membrane proteins into the membrane.</text>
</comment>
<organism evidence="3 4">
    <name type="scientific">Cobetia amphilecti</name>
    <dbReference type="NCBI Taxonomy" id="1055104"/>
    <lineage>
        <taxon>Bacteria</taxon>
        <taxon>Pseudomonadati</taxon>
        <taxon>Pseudomonadota</taxon>
        <taxon>Gammaproteobacteria</taxon>
        <taxon>Oceanospirillales</taxon>
        <taxon>Halomonadaceae</taxon>
        <taxon>Cobetia</taxon>
    </lineage>
</organism>
<proteinExistence type="inferred from homology"/>
<sequence>MTRLLTGLLRGYQLVLSPLLGPRCRFYPSCSSYGLEAIKVHGPLKGCWLTARRLSRCHPLGGPGGVDPVPPRKDHASSASCCDAHDQDDAPRL</sequence>
<dbReference type="PANTHER" id="PTHR33383">
    <property type="entry name" value="MEMBRANE PROTEIN INSERTION EFFICIENCY FACTOR-RELATED"/>
    <property type="match status" value="1"/>
</dbReference>
<dbReference type="Pfam" id="PF01809">
    <property type="entry name" value="YidD"/>
    <property type="match status" value="1"/>
</dbReference>
<dbReference type="PANTHER" id="PTHR33383:SF1">
    <property type="entry name" value="MEMBRANE PROTEIN INSERTION EFFICIENCY FACTOR-RELATED"/>
    <property type="match status" value="1"/>
</dbReference>
<reference evidence="3" key="1">
    <citation type="submission" date="2023-07" db="EMBL/GenBank/DDBJ databases">
        <title>Genome content predicts the carbon catabolic preferences of heterotrophic bacteria.</title>
        <authorList>
            <person name="Gralka M."/>
        </authorList>
    </citation>
    <scope>NUCLEOTIDE SEQUENCE</scope>
    <source>
        <strain evidence="3">C2R13</strain>
    </source>
</reference>
<dbReference type="NCBIfam" id="TIGR00278">
    <property type="entry name" value="membrane protein insertion efficiency factor YidD"/>
    <property type="match status" value="1"/>
</dbReference>
<accession>A0AAP4TVP3</accession>
<dbReference type="HAMAP" id="MF_00386">
    <property type="entry name" value="UPF0161_YidD"/>
    <property type="match status" value="1"/>
</dbReference>
<comment type="subcellular location">
    <subcellularLocation>
        <location evidence="1">Cell membrane</location>
        <topology evidence="1">Peripheral membrane protein</topology>
        <orientation evidence="1">Cytoplasmic side</orientation>
    </subcellularLocation>
</comment>
<dbReference type="Proteomes" id="UP001170481">
    <property type="component" value="Unassembled WGS sequence"/>
</dbReference>
<name>A0AAP4TVP3_9GAMM</name>
<dbReference type="GO" id="GO:0005886">
    <property type="term" value="C:plasma membrane"/>
    <property type="evidence" value="ECO:0007669"/>
    <property type="project" value="UniProtKB-SubCell"/>
</dbReference>
<keyword evidence="1" id="KW-1003">Cell membrane</keyword>
<evidence type="ECO:0000256" key="1">
    <source>
        <dbReference type="HAMAP-Rule" id="MF_00386"/>
    </source>
</evidence>